<evidence type="ECO:0000313" key="2">
    <source>
        <dbReference type="EMBL" id="EKU78066.1"/>
    </source>
</evidence>
<name>K9D4E8_9FIRM</name>
<dbReference type="InterPro" id="IPR038390">
    <property type="entry name" value="Metal_Tscrpt_repr_sf"/>
</dbReference>
<dbReference type="GO" id="GO:0046872">
    <property type="term" value="F:metal ion binding"/>
    <property type="evidence" value="ECO:0007669"/>
    <property type="project" value="InterPro"/>
</dbReference>
<dbReference type="Gene3D" id="1.20.58.1000">
    <property type="entry name" value="Metal-sensitive repressor, helix protomer"/>
    <property type="match status" value="1"/>
</dbReference>
<accession>K9D4E8</accession>
<dbReference type="CDD" id="cd10158">
    <property type="entry name" value="CsoR-like_DUF156_1"/>
    <property type="match status" value="1"/>
</dbReference>
<dbReference type="eggNOG" id="COG1937">
    <property type="taxonomic scope" value="Bacteria"/>
</dbReference>
<dbReference type="RefSeq" id="WP_006556234.1">
    <property type="nucleotide sequence ID" value="NZ_JH992937.1"/>
</dbReference>
<dbReference type="EMBL" id="AHAF01000011">
    <property type="protein sequence ID" value="EKU78066.1"/>
    <property type="molecule type" value="Genomic_DNA"/>
</dbReference>
<sequence>MSQTEHDKLHELGIAHSHEAMHEHIHTHEHSHEHSHEHGHTHSHTQTKAVMNRLSRIIGHLESVKRMVADGRDCSEVLVQLAAVDSAVKSVSRVVMKDHIEHCIVDAVKENDTETLAKLNEAIDRFIK</sequence>
<reference evidence="2 3" key="1">
    <citation type="submission" date="2012-09" db="EMBL/GenBank/DDBJ databases">
        <title>The Genome Sequence of Veillonella ratti ACS-216-V-COL6B.</title>
        <authorList>
            <consortium name="The Broad Institute Genome Sequencing Platform"/>
            <person name="Earl A."/>
            <person name="Ward D."/>
            <person name="Feldgarden M."/>
            <person name="Gevers D."/>
            <person name="Saerens B."/>
            <person name="Vaneechoutte M."/>
            <person name="Walker B."/>
            <person name="Young S.K."/>
            <person name="Zeng Q."/>
            <person name="Gargeya S."/>
            <person name="Fitzgerald M."/>
            <person name="Haas B."/>
            <person name="Abouelleil A."/>
            <person name="Alvarado L."/>
            <person name="Arachchi H.M."/>
            <person name="Berlin A."/>
            <person name="Chapman S.B."/>
            <person name="Goldberg J."/>
            <person name="Griggs A."/>
            <person name="Gujja S."/>
            <person name="Hansen M."/>
            <person name="Howarth C."/>
            <person name="Imamovic A."/>
            <person name="Larimer J."/>
            <person name="McCowen C."/>
            <person name="Montmayeur A."/>
            <person name="Murphy C."/>
            <person name="Neiman D."/>
            <person name="Pearson M."/>
            <person name="Priest M."/>
            <person name="Roberts A."/>
            <person name="Saif S."/>
            <person name="Shea T."/>
            <person name="Sisk P."/>
            <person name="Sykes S."/>
            <person name="Wortman J."/>
            <person name="Nusbaum C."/>
            <person name="Birren B."/>
        </authorList>
    </citation>
    <scope>NUCLEOTIDE SEQUENCE [LARGE SCALE GENOMIC DNA]</scope>
    <source>
        <strain evidence="2 3">ACS-216-V-Col6b</strain>
    </source>
</reference>
<feature type="compositionally biased region" description="Basic and acidic residues" evidence="1">
    <location>
        <begin position="24"/>
        <end position="40"/>
    </location>
</feature>
<protein>
    <submittedName>
        <fullName evidence="2">Uncharacterized protein</fullName>
    </submittedName>
</protein>
<comment type="caution">
    <text evidence="2">The sequence shown here is derived from an EMBL/GenBank/DDBJ whole genome shotgun (WGS) entry which is preliminary data.</text>
</comment>
<dbReference type="GO" id="GO:0003677">
    <property type="term" value="F:DNA binding"/>
    <property type="evidence" value="ECO:0007669"/>
    <property type="project" value="InterPro"/>
</dbReference>
<dbReference type="InterPro" id="IPR003735">
    <property type="entry name" value="Metal_Tscrpt_repr"/>
</dbReference>
<evidence type="ECO:0000256" key="1">
    <source>
        <dbReference type="SAM" id="MobiDB-lite"/>
    </source>
</evidence>
<dbReference type="PANTHER" id="PTHR33677">
    <property type="entry name" value="TRANSCRIPTIONAL REPRESSOR FRMR-RELATED"/>
    <property type="match status" value="1"/>
</dbReference>
<dbReference type="Proteomes" id="UP000009891">
    <property type="component" value="Unassembled WGS sequence"/>
</dbReference>
<dbReference type="GO" id="GO:0045892">
    <property type="term" value="P:negative regulation of DNA-templated transcription"/>
    <property type="evidence" value="ECO:0007669"/>
    <property type="project" value="UniProtKB-ARBA"/>
</dbReference>
<dbReference type="HOGENOM" id="CLU_130332_4_2_9"/>
<dbReference type="Pfam" id="PF02583">
    <property type="entry name" value="Trns_repr_metal"/>
    <property type="match status" value="1"/>
</dbReference>
<dbReference type="PANTHER" id="PTHR33677:SF3">
    <property type="entry name" value="COPPER-SENSING TRANSCRIPTIONAL REPRESSOR RICR"/>
    <property type="match status" value="1"/>
</dbReference>
<gene>
    <name evidence="2" type="ORF">HMPREF9282_01347</name>
</gene>
<dbReference type="STRING" id="883156.HMPREF9282_01347"/>
<evidence type="ECO:0000313" key="3">
    <source>
        <dbReference type="Proteomes" id="UP000009891"/>
    </source>
</evidence>
<dbReference type="PATRIC" id="fig|883156.3.peg.1310"/>
<feature type="region of interest" description="Disordered" evidence="1">
    <location>
        <begin position="24"/>
        <end position="46"/>
    </location>
</feature>
<dbReference type="AlphaFoldDB" id="K9D4E8"/>
<proteinExistence type="predicted"/>
<organism evidence="2 3">
    <name type="scientific">Veillonella seminalis ACS-216-V-Col6b</name>
    <dbReference type="NCBI Taxonomy" id="883156"/>
    <lineage>
        <taxon>Bacteria</taxon>
        <taxon>Bacillati</taxon>
        <taxon>Bacillota</taxon>
        <taxon>Negativicutes</taxon>
        <taxon>Veillonellales</taxon>
        <taxon>Veillonellaceae</taxon>
        <taxon>Veillonella</taxon>
    </lineage>
</organism>
<keyword evidence="3" id="KW-1185">Reference proteome</keyword>
<dbReference type="GeneID" id="83055887"/>